<organism evidence="2 3">
    <name type="scientific">Portunus trituberculatus</name>
    <name type="common">Swimming crab</name>
    <name type="synonym">Neptunus trituberculatus</name>
    <dbReference type="NCBI Taxonomy" id="210409"/>
    <lineage>
        <taxon>Eukaryota</taxon>
        <taxon>Metazoa</taxon>
        <taxon>Ecdysozoa</taxon>
        <taxon>Arthropoda</taxon>
        <taxon>Crustacea</taxon>
        <taxon>Multicrustacea</taxon>
        <taxon>Malacostraca</taxon>
        <taxon>Eumalacostraca</taxon>
        <taxon>Eucarida</taxon>
        <taxon>Decapoda</taxon>
        <taxon>Pleocyemata</taxon>
        <taxon>Brachyura</taxon>
        <taxon>Eubrachyura</taxon>
        <taxon>Portunoidea</taxon>
        <taxon>Portunidae</taxon>
        <taxon>Portuninae</taxon>
        <taxon>Portunus</taxon>
    </lineage>
</organism>
<gene>
    <name evidence="2" type="ORF">E2C01_005694</name>
</gene>
<keyword evidence="1" id="KW-0472">Membrane</keyword>
<feature type="transmembrane region" description="Helical" evidence="1">
    <location>
        <begin position="23"/>
        <end position="42"/>
    </location>
</feature>
<sequence>MVSPDYVLFSDQPKHLILVPSNLLPGMGVMLVVVVVVVAGRVGGSEPCSTTTCEVGWVWPSRRCATTASSFTSSCTTMTTSKETSLLSVASLEGPSSSLKVSNPDWSKCAFAIALSMSSVTTSTLKMHCFTMSSRLIFRKAFPTVFPEAWILTRDDSVPVILKAASSLQSIIFHCSSLQTSLHPKPEHDNCLLRSIVWVLGLDDVDVRVSDFQLVCKSHPVRTQHVRDVSEAKICPVDGTNSPYKKKTRNLGSCNKIPGKN</sequence>
<dbReference type="Proteomes" id="UP000324222">
    <property type="component" value="Unassembled WGS sequence"/>
</dbReference>
<evidence type="ECO:0000256" key="1">
    <source>
        <dbReference type="SAM" id="Phobius"/>
    </source>
</evidence>
<keyword evidence="1" id="KW-0812">Transmembrane</keyword>
<proteinExistence type="predicted"/>
<protein>
    <submittedName>
        <fullName evidence="2">Uncharacterized protein</fullName>
    </submittedName>
</protein>
<accession>A0A5B7CXA5</accession>
<reference evidence="2 3" key="1">
    <citation type="submission" date="2019-05" db="EMBL/GenBank/DDBJ databases">
        <title>Another draft genome of Portunus trituberculatus and its Hox gene families provides insights of decapod evolution.</title>
        <authorList>
            <person name="Jeong J.-H."/>
            <person name="Song I."/>
            <person name="Kim S."/>
            <person name="Choi T."/>
            <person name="Kim D."/>
            <person name="Ryu S."/>
            <person name="Kim W."/>
        </authorList>
    </citation>
    <scope>NUCLEOTIDE SEQUENCE [LARGE SCALE GENOMIC DNA]</scope>
    <source>
        <tissue evidence="2">Muscle</tissue>
    </source>
</reference>
<evidence type="ECO:0000313" key="3">
    <source>
        <dbReference type="Proteomes" id="UP000324222"/>
    </source>
</evidence>
<keyword evidence="1" id="KW-1133">Transmembrane helix</keyword>
<dbReference type="AlphaFoldDB" id="A0A5B7CXA5"/>
<name>A0A5B7CXA5_PORTR</name>
<keyword evidence="3" id="KW-1185">Reference proteome</keyword>
<comment type="caution">
    <text evidence="2">The sequence shown here is derived from an EMBL/GenBank/DDBJ whole genome shotgun (WGS) entry which is preliminary data.</text>
</comment>
<dbReference type="EMBL" id="VSRR010000249">
    <property type="protein sequence ID" value="MPC12976.1"/>
    <property type="molecule type" value="Genomic_DNA"/>
</dbReference>
<evidence type="ECO:0000313" key="2">
    <source>
        <dbReference type="EMBL" id="MPC12976.1"/>
    </source>
</evidence>